<accession>A0AAW4GC07</accession>
<dbReference type="AlphaFoldDB" id="A0AAW4GC07"/>
<reference evidence="4" key="1">
    <citation type="submission" date="2021-01" db="EMBL/GenBank/DDBJ databases">
        <title>Stenotrophomonas maltophilia.</title>
        <authorList>
            <person name="Yu Y."/>
        </authorList>
    </citation>
    <scope>NUCLEOTIDE SEQUENCE [LARGE SCALE GENOMIC DNA]</scope>
    <source>
        <strain evidence="4">As-6</strain>
    </source>
</reference>
<dbReference type="Gene3D" id="3.90.1340.10">
    <property type="entry name" value="Phage tail collar domain"/>
    <property type="match status" value="1"/>
</dbReference>
<protein>
    <submittedName>
        <fullName evidence="2">Phage tail protein</fullName>
    </submittedName>
</protein>
<dbReference type="Pfam" id="PF07484">
    <property type="entry name" value="Collar"/>
    <property type="match status" value="1"/>
</dbReference>
<evidence type="ECO:0000259" key="1">
    <source>
        <dbReference type="Pfam" id="PF07484"/>
    </source>
</evidence>
<sequence>MSTPYIGEIRMFGFARVPNGWFACDGSLQSIAEYEVLYTLIGTTYGGNGATTFGVPDLRGCVPIHQGRGPGLSAYVMGQKAGSESVTLLQTQLPQHTPSLMATTALATTGAVGATVLPAALSGETMYVTDITGANAAVMSPNAVVSMGGNQPHDNQMPTLTVQFCIAWAGIFPSQS</sequence>
<proteinExistence type="predicted"/>
<dbReference type="Proteomes" id="UP000749453">
    <property type="component" value="Unassembled WGS sequence"/>
</dbReference>
<dbReference type="EMBL" id="JAFFTB010000030">
    <property type="protein sequence ID" value="MBM9939924.1"/>
    <property type="molecule type" value="Genomic_DNA"/>
</dbReference>
<dbReference type="Proteomes" id="UP000784064">
    <property type="component" value="Unassembled WGS sequence"/>
</dbReference>
<evidence type="ECO:0000313" key="3">
    <source>
        <dbReference type="EMBL" id="MBM9939924.1"/>
    </source>
</evidence>
<evidence type="ECO:0000313" key="5">
    <source>
        <dbReference type="Proteomes" id="UP000784064"/>
    </source>
</evidence>
<gene>
    <name evidence="2" type="ORF">JJW18_00500</name>
    <name evidence="3" type="ORF">JJW19_17460</name>
</gene>
<dbReference type="EMBL" id="JAFFTA010000001">
    <property type="protein sequence ID" value="MBM9911949.1"/>
    <property type="molecule type" value="Genomic_DNA"/>
</dbReference>
<dbReference type="InterPro" id="IPR011083">
    <property type="entry name" value="Phage_tail_collar_dom"/>
</dbReference>
<keyword evidence="4" id="KW-1185">Reference proteome</keyword>
<evidence type="ECO:0000313" key="2">
    <source>
        <dbReference type="EMBL" id="MBM9911949.1"/>
    </source>
</evidence>
<feature type="domain" description="Phage tail collar" evidence="1">
    <location>
        <begin position="7"/>
        <end position="63"/>
    </location>
</feature>
<comment type="caution">
    <text evidence="2">The sequence shown here is derived from an EMBL/GenBank/DDBJ whole genome shotgun (WGS) entry which is preliminary data.</text>
</comment>
<organism evidence="2 5">
    <name type="scientific">Stenotrophomonas lactitubi</name>
    <dbReference type="NCBI Taxonomy" id="2045214"/>
    <lineage>
        <taxon>Bacteria</taxon>
        <taxon>Pseudomonadati</taxon>
        <taxon>Pseudomonadota</taxon>
        <taxon>Gammaproteobacteria</taxon>
        <taxon>Lysobacterales</taxon>
        <taxon>Lysobacteraceae</taxon>
        <taxon>Stenotrophomonas</taxon>
    </lineage>
</organism>
<evidence type="ECO:0000313" key="4">
    <source>
        <dbReference type="Proteomes" id="UP000749453"/>
    </source>
</evidence>
<reference evidence="2" key="2">
    <citation type="submission" date="2021-01" db="EMBL/GenBank/DDBJ databases">
        <authorList>
            <person name="Yu Y."/>
        </authorList>
    </citation>
    <scope>NUCLEOTIDE SEQUENCE</scope>
    <source>
        <strain evidence="2">As-5</strain>
        <strain evidence="3">As-6</strain>
    </source>
</reference>
<dbReference type="RefSeq" id="WP_205404334.1">
    <property type="nucleotide sequence ID" value="NZ_JAFFTA010000001.1"/>
</dbReference>
<dbReference type="SUPFAM" id="SSF88874">
    <property type="entry name" value="Receptor-binding domain of short tail fibre protein gp12"/>
    <property type="match status" value="1"/>
</dbReference>
<dbReference type="InterPro" id="IPR037053">
    <property type="entry name" value="Phage_tail_collar_dom_sf"/>
</dbReference>
<name>A0AAW4GC07_9GAMM</name>